<reference evidence="3 4" key="1">
    <citation type="journal article" date="2023" name="Plants (Basel)">
        <title>Bridging the Gap: Combining Genomics and Transcriptomics Approaches to Understand Stylosanthes scabra, an Orphan Legume from the Brazilian Caatinga.</title>
        <authorList>
            <person name="Ferreira-Neto J.R.C."/>
            <person name="da Silva M.D."/>
            <person name="Binneck E."/>
            <person name="de Melo N.F."/>
            <person name="da Silva R.H."/>
            <person name="de Melo A.L.T.M."/>
            <person name="Pandolfi V."/>
            <person name="Bustamante F.O."/>
            <person name="Brasileiro-Vidal A.C."/>
            <person name="Benko-Iseppon A.M."/>
        </authorList>
    </citation>
    <scope>NUCLEOTIDE SEQUENCE [LARGE SCALE GENOMIC DNA]</scope>
    <source>
        <tissue evidence="3">Leaves</tissue>
    </source>
</reference>
<organism evidence="3 4">
    <name type="scientific">Stylosanthes scabra</name>
    <dbReference type="NCBI Taxonomy" id="79078"/>
    <lineage>
        <taxon>Eukaryota</taxon>
        <taxon>Viridiplantae</taxon>
        <taxon>Streptophyta</taxon>
        <taxon>Embryophyta</taxon>
        <taxon>Tracheophyta</taxon>
        <taxon>Spermatophyta</taxon>
        <taxon>Magnoliopsida</taxon>
        <taxon>eudicotyledons</taxon>
        <taxon>Gunneridae</taxon>
        <taxon>Pentapetalae</taxon>
        <taxon>rosids</taxon>
        <taxon>fabids</taxon>
        <taxon>Fabales</taxon>
        <taxon>Fabaceae</taxon>
        <taxon>Papilionoideae</taxon>
        <taxon>50 kb inversion clade</taxon>
        <taxon>dalbergioids sensu lato</taxon>
        <taxon>Dalbergieae</taxon>
        <taxon>Pterocarpus clade</taxon>
        <taxon>Stylosanthes</taxon>
    </lineage>
</organism>
<proteinExistence type="inferred from homology"/>
<dbReference type="Gene3D" id="3.40.50.720">
    <property type="entry name" value="NAD(P)-binding Rossmann-like Domain"/>
    <property type="match status" value="1"/>
</dbReference>
<dbReference type="PRINTS" id="PR00081">
    <property type="entry name" value="GDHRDH"/>
</dbReference>
<sequence length="301" mass="32142">MFRSLLIARNLKKFTTLSNSLKNQEGNRFYTMVGERRLEGKVAIITGAASGLGKATAHEFVKHGAQVIIADNDTNLGPQVVKEMGPSAQFVECDVTIEAQIKEAVNVAMSNYGKLDIMFNNAGITGPTIPPSIMDLDLDEFDRVMKINVWGMVAGIKHAARVMTPVSSGSILCTSSISGLLAGLGPHPYTISKFTIPGVVKSVASELSKFGVRVNCISPAPIATPMSMGQIGKFFPHLSEEQVREMVGGLGELKGSKCEDIDVARAALFLASDDAKYISGHNLVVDGGFTCFKSLNFPSQG</sequence>
<dbReference type="InterPro" id="IPR002347">
    <property type="entry name" value="SDR_fam"/>
</dbReference>
<dbReference type="EMBL" id="JASCZI010181552">
    <property type="protein sequence ID" value="MED6184485.1"/>
    <property type="molecule type" value="Genomic_DNA"/>
</dbReference>
<accession>A0ABU6WEZ5</accession>
<dbReference type="InterPro" id="IPR036291">
    <property type="entry name" value="NAD(P)-bd_dom_sf"/>
</dbReference>
<evidence type="ECO:0000256" key="1">
    <source>
        <dbReference type="ARBA" id="ARBA00006484"/>
    </source>
</evidence>
<evidence type="ECO:0000313" key="4">
    <source>
        <dbReference type="Proteomes" id="UP001341840"/>
    </source>
</evidence>
<evidence type="ECO:0000313" key="3">
    <source>
        <dbReference type="EMBL" id="MED6184485.1"/>
    </source>
</evidence>
<dbReference type="PRINTS" id="PR00080">
    <property type="entry name" value="SDRFAMILY"/>
</dbReference>
<keyword evidence="2" id="KW-0560">Oxidoreductase</keyword>
<evidence type="ECO:0000256" key="2">
    <source>
        <dbReference type="ARBA" id="ARBA00023002"/>
    </source>
</evidence>
<protein>
    <submittedName>
        <fullName evidence="3">Uncharacterized protein</fullName>
    </submittedName>
</protein>
<keyword evidence="4" id="KW-1185">Reference proteome</keyword>
<dbReference type="PANTHER" id="PTHR43180">
    <property type="entry name" value="3-OXOACYL-(ACYL-CARRIER-PROTEIN) REDUCTASE (AFU_ORTHOLOGUE AFUA_6G11210)"/>
    <property type="match status" value="1"/>
</dbReference>
<dbReference type="PANTHER" id="PTHR43180:SF55">
    <property type="entry name" value="ALCOHOL DEHYDROGENASE-LIKE PROTEIN"/>
    <property type="match status" value="1"/>
</dbReference>
<comment type="similarity">
    <text evidence="1">Belongs to the short-chain dehydrogenases/reductases (SDR) family.</text>
</comment>
<dbReference type="SUPFAM" id="SSF51735">
    <property type="entry name" value="NAD(P)-binding Rossmann-fold domains"/>
    <property type="match status" value="1"/>
</dbReference>
<comment type="caution">
    <text evidence="3">The sequence shown here is derived from an EMBL/GenBank/DDBJ whole genome shotgun (WGS) entry which is preliminary data.</text>
</comment>
<name>A0ABU6WEZ5_9FABA</name>
<dbReference type="Pfam" id="PF13561">
    <property type="entry name" value="adh_short_C2"/>
    <property type="match status" value="1"/>
</dbReference>
<dbReference type="Proteomes" id="UP001341840">
    <property type="component" value="Unassembled WGS sequence"/>
</dbReference>
<gene>
    <name evidence="3" type="ORF">PIB30_047872</name>
</gene>